<keyword evidence="15" id="KW-1185">Reference proteome</keyword>
<dbReference type="Pfam" id="PF14847">
    <property type="entry name" value="Ras_bdg_2"/>
    <property type="match status" value="1"/>
</dbReference>
<evidence type="ECO:0000256" key="7">
    <source>
        <dbReference type="ARBA" id="ARBA00022840"/>
    </source>
</evidence>
<dbReference type="InterPro" id="IPR029458">
    <property type="entry name" value="Ras-bd_By2"/>
</dbReference>
<evidence type="ECO:0000256" key="4">
    <source>
        <dbReference type="ARBA" id="ARBA00022679"/>
    </source>
</evidence>
<feature type="compositionally biased region" description="Polar residues" evidence="11">
    <location>
        <begin position="278"/>
        <end position="306"/>
    </location>
</feature>
<reference evidence="14" key="1">
    <citation type="submission" date="2020-11" db="EMBL/GenBank/DDBJ databases">
        <authorList>
            <consortium name="DOE Joint Genome Institute"/>
            <person name="Ahrendt S."/>
            <person name="Riley R."/>
            <person name="Andreopoulos W."/>
            <person name="Labutti K."/>
            <person name="Pangilinan J."/>
            <person name="Ruiz-Duenas F.J."/>
            <person name="Barrasa J.M."/>
            <person name="Sanchez-Garcia M."/>
            <person name="Camarero S."/>
            <person name="Miyauchi S."/>
            <person name="Serrano A."/>
            <person name="Linde D."/>
            <person name="Babiker R."/>
            <person name="Drula E."/>
            <person name="Ayuso-Fernandez I."/>
            <person name="Pacheco R."/>
            <person name="Padilla G."/>
            <person name="Ferreira P."/>
            <person name="Barriuso J."/>
            <person name="Kellner H."/>
            <person name="Castanera R."/>
            <person name="Alfaro M."/>
            <person name="Ramirez L."/>
            <person name="Pisabarro A.G."/>
            <person name="Kuo A."/>
            <person name="Tritt A."/>
            <person name="Lipzen A."/>
            <person name="He G."/>
            <person name="Yan M."/>
            <person name="Ng V."/>
            <person name="Cullen D."/>
            <person name="Martin F."/>
            <person name="Rosso M.-N."/>
            <person name="Henrissat B."/>
            <person name="Hibbett D."/>
            <person name="Martinez A.T."/>
            <person name="Grigoriev I.V."/>
        </authorList>
    </citation>
    <scope>NUCLEOTIDE SEQUENCE</scope>
    <source>
        <strain evidence="14">CBS 247.69</strain>
    </source>
</reference>
<feature type="compositionally biased region" description="Basic and acidic residues" evidence="11">
    <location>
        <begin position="159"/>
        <end position="189"/>
    </location>
</feature>
<dbReference type="Proteomes" id="UP000807353">
    <property type="component" value="Unassembled WGS sequence"/>
</dbReference>
<dbReference type="Gene3D" id="3.30.200.20">
    <property type="entry name" value="Phosphorylase Kinase, domain 1"/>
    <property type="match status" value="1"/>
</dbReference>
<dbReference type="PROSITE" id="PS00108">
    <property type="entry name" value="PROTEIN_KINASE_ST"/>
    <property type="match status" value="1"/>
</dbReference>
<dbReference type="InterPro" id="IPR017441">
    <property type="entry name" value="Protein_kinase_ATP_BS"/>
</dbReference>
<evidence type="ECO:0000256" key="6">
    <source>
        <dbReference type="ARBA" id="ARBA00022777"/>
    </source>
</evidence>
<evidence type="ECO:0000256" key="10">
    <source>
        <dbReference type="PROSITE-ProRule" id="PRU10141"/>
    </source>
</evidence>
<dbReference type="SMART" id="SM00220">
    <property type="entry name" value="S_TKc"/>
    <property type="match status" value="1"/>
</dbReference>
<dbReference type="Gene3D" id="1.10.510.10">
    <property type="entry name" value="Transferase(Phosphotransferase) domain 1"/>
    <property type="match status" value="1"/>
</dbReference>
<gene>
    <name evidence="14" type="ORF">BDZ94DRAFT_1190676</name>
</gene>
<dbReference type="InterPro" id="IPR013761">
    <property type="entry name" value="SAM/pointed_sf"/>
</dbReference>
<feature type="region of interest" description="Disordered" evidence="11">
    <location>
        <begin position="804"/>
        <end position="840"/>
    </location>
</feature>
<dbReference type="PROSITE" id="PS00107">
    <property type="entry name" value="PROTEIN_KINASE_ATP"/>
    <property type="match status" value="1"/>
</dbReference>
<evidence type="ECO:0000256" key="1">
    <source>
        <dbReference type="ARBA" id="ARBA00006529"/>
    </source>
</evidence>
<accession>A0A9P6CG62</accession>
<evidence type="ECO:0000256" key="3">
    <source>
        <dbReference type="ARBA" id="ARBA00022527"/>
    </source>
</evidence>
<name>A0A9P6CG62_9AGAR</name>
<feature type="binding site" evidence="10">
    <location>
        <position position="981"/>
    </location>
    <ligand>
        <name>ATP</name>
        <dbReference type="ChEBI" id="CHEBI:30616"/>
    </ligand>
</feature>
<dbReference type="PANTHER" id="PTHR11584">
    <property type="entry name" value="SERINE/THREONINE PROTEIN KINASE"/>
    <property type="match status" value="1"/>
</dbReference>
<feature type="compositionally biased region" description="Polar residues" evidence="11">
    <location>
        <begin position="377"/>
        <end position="401"/>
    </location>
</feature>
<feature type="compositionally biased region" description="Basic and acidic residues" evidence="11">
    <location>
        <begin position="883"/>
        <end position="895"/>
    </location>
</feature>
<feature type="compositionally biased region" description="Low complexity" evidence="11">
    <location>
        <begin position="16"/>
        <end position="30"/>
    </location>
</feature>
<keyword evidence="7 10" id="KW-0067">ATP-binding</keyword>
<dbReference type="PROSITE" id="PS50105">
    <property type="entry name" value="SAM_DOMAIN"/>
    <property type="match status" value="1"/>
</dbReference>
<evidence type="ECO:0000256" key="2">
    <source>
        <dbReference type="ARBA" id="ARBA00012406"/>
    </source>
</evidence>
<feature type="compositionally biased region" description="Acidic residues" evidence="11">
    <location>
        <begin position="896"/>
        <end position="916"/>
    </location>
</feature>
<evidence type="ECO:0000256" key="9">
    <source>
        <dbReference type="ARBA" id="ARBA00048329"/>
    </source>
</evidence>
<dbReference type="SMART" id="SM01304">
    <property type="entry name" value="Ras_bdg_2"/>
    <property type="match status" value="1"/>
</dbReference>
<feature type="region of interest" description="Disordered" evidence="11">
    <location>
        <begin position="46"/>
        <end position="65"/>
    </location>
</feature>
<evidence type="ECO:0000259" key="13">
    <source>
        <dbReference type="PROSITE" id="PS50105"/>
    </source>
</evidence>
<dbReference type="InterPro" id="IPR000719">
    <property type="entry name" value="Prot_kinase_dom"/>
</dbReference>
<evidence type="ECO:0000313" key="15">
    <source>
        <dbReference type="Proteomes" id="UP000807353"/>
    </source>
</evidence>
<feature type="compositionally biased region" description="Polar residues" evidence="11">
    <location>
        <begin position="238"/>
        <end position="250"/>
    </location>
</feature>
<keyword evidence="4" id="KW-0808">Transferase</keyword>
<evidence type="ECO:0000256" key="11">
    <source>
        <dbReference type="SAM" id="MobiDB-lite"/>
    </source>
</evidence>
<feature type="region of interest" description="Disordered" evidence="11">
    <location>
        <begin position="590"/>
        <end position="652"/>
    </location>
</feature>
<dbReference type="FunFam" id="3.30.200.20:FF:000387">
    <property type="entry name" value="Serine/threonine-protein kinase STE11"/>
    <property type="match status" value="1"/>
</dbReference>
<dbReference type="PANTHER" id="PTHR11584:SF369">
    <property type="entry name" value="MITOGEN-ACTIVATED PROTEIN KINASE KINASE KINASE 19-RELATED"/>
    <property type="match status" value="1"/>
</dbReference>
<dbReference type="PROSITE" id="PS50011">
    <property type="entry name" value="PROTEIN_KINASE_DOM"/>
    <property type="match status" value="1"/>
</dbReference>
<feature type="domain" description="Protein kinase" evidence="12">
    <location>
        <begin position="952"/>
        <end position="1216"/>
    </location>
</feature>
<evidence type="ECO:0000256" key="5">
    <source>
        <dbReference type="ARBA" id="ARBA00022741"/>
    </source>
</evidence>
<evidence type="ECO:0000313" key="14">
    <source>
        <dbReference type="EMBL" id="KAF9464737.1"/>
    </source>
</evidence>
<dbReference type="SMART" id="SM00454">
    <property type="entry name" value="SAM"/>
    <property type="match status" value="1"/>
</dbReference>
<feature type="region of interest" description="Disordered" evidence="11">
    <location>
        <begin position="376"/>
        <end position="401"/>
    </location>
</feature>
<feature type="region of interest" description="Disordered" evidence="11">
    <location>
        <begin position="697"/>
        <end position="781"/>
    </location>
</feature>
<comment type="catalytic activity">
    <reaction evidence="8">
        <text>L-threonyl-[protein] + ATP = O-phospho-L-threonyl-[protein] + ADP + H(+)</text>
        <dbReference type="Rhea" id="RHEA:46608"/>
        <dbReference type="Rhea" id="RHEA-COMP:11060"/>
        <dbReference type="Rhea" id="RHEA-COMP:11605"/>
        <dbReference type="ChEBI" id="CHEBI:15378"/>
        <dbReference type="ChEBI" id="CHEBI:30013"/>
        <dbReference type="ChEBI" id="CHEBI:30616"/>
        <dbReference type="ChEBI" id="CHEBI:61977"/>
        <dbReference type="ChEBI" id="CHEBI:456216"/>
        <dbReference type="EC" id="2.7.11.25"/>
    </reaction>
</comment>
<organism evidence="14 15">
    <name type="scientific">Collybia nuda</name>
    <dbReference type="NCBI Taxonomy" id="64659"/>
    <lineage>
        <taxon>Eukaryota</taxon>
        <taxon>Fungi</taxon>
        <taxon>Dikarya</taxon>
        <taxon>Basidiomycota</taxon>
        <taxon>Agaricomycotina</taxon>
        <taxon>Agaricomycetes</taxon>
        <taxon>Agaricomycetidae</taxon>
        <taxon>Agaricales</taxon>
        <taxon>Tricholomatineae</taxon>
        <taxon>Clitocybaceae</taxon>
        <taxon>Collybia</taxon>
    </lineage>
</organism>
<evidence type="ECO:0000256" key="8">
    <source>
        <dbReference type="ARBA" id="ARBA00047559"/>
    </source>
</evidence>
<feature type="domain" description="SAM" evidence="13">
    <location>
        <begin position="82"/>
        <end position="145"/>
    </location>
</feature>
<dbReference type="InterPro" id="IPR001660">
    <property type="entry name" value="SAM"/>
</dbReference>
<feature type="compositionally biased region" description="Polar residues" evidence="11">
    <location>
        <begin position="610"/>
        <end position="622"/>
    </location>
</feature>
<proteinExistence type="inferred from homology"/>
<dbReference type="GO" id="GO:0005524">
    <property type="term" value="F:ATP binding"/>
    <property type="evidence" value="ECO:0007669"/>
    <property type="project" value="UniProtKB-UniRule"/>
</dbReference>
<dbReference type="Gene3D" id="1.10.150.50">
    <property type="entry name" value="Transcription Factor, Ets-1"/>
    <property type="match status" value="1"/>
</dbReference>
<feature type="region of interest" description="Disordered" evidence="11">
    <location>
        <begin position="1"/>
        <end position="38"/>
    </location>
</feature>
<feature type="compositionally biased region" description="Pro residues" evidence="11">
    <location>
        <begin position="261"/>
        <end position="275"/>
    </location>
</feature>
<dbReference type="CDD" id="cd09534">
    <property type="entry name" value="SAM_Ste11_fungal"/>
    <property type="match status" value="1"/>
</dbReference>
<dbReference type="EC" id="2.7.11.25" evidence="2"/>
<feature type="compositionally biased region" description="Low complexity" evidence="11">
    <location>
        <begin position="719"/>
        <end position="743"/>
    </location>
</feature>
<feature type="compositionally biased region" description="Low complexity" evidence="11">
    <location>
        <begin position="813"/>
        <end position="840"/>
    </location>
</feature>
<dbReference type="GO" id="GO:0004709">
    <property type="term" value="F:MAP kinase kinase kinase activity"/>
    <property type="evidence" value="ECO:0007669"/>
    <property type="project" value="UniProtKB-EC"/>
</dbReference>
<comment type="catalytic activity">
    <reaction evidence="9">
        <text>L-seryl-[protein] + ATP = O-phospho-L-seryl-[protein] + ADP + H(+)</text>
        <dbReference type="Rhea" id="RHEA:17989"/>
        <dbReference type="Rhea" id="RHEA-COMP:9863"/>
        <dbReference type="Rhea" id="RHEA-COMP:11604"/>
        <dbReference type="ChEBI" id="CHEBI:15378"/>
        <dbReference type="ChEBI" id="CHEBI:29999"/>
        <dbReference type="ChEBI" id="CHEBI:30616"/>
        <dbReference type="ChEBI" id="CHEBI:83421"/>
        <dbReference type="ChEBI" id="CHEBI:456216"/>
        <dbReference type="EC" id="2.7.11.25"/>
    </reaction>
</comment>
<keyword evidence="3" id="KW-0723">Serine/threonine-protein kinase</keyword>
<dbReference type="InterPro" id="IPR008271">
    <property type="entry name" value="Ser/Thr_kinase_AS"/>
</dbReference>
<dbReference type="OrthoDB" id="266718at2759"/>
<dbReference type="Pfam" id="PF00069">
    <property type="entry name" value="Pkinase"/>
    <property type="match status" value="1"/>
</dbReference>
<dbReference type="EMBL" id="MU150252">
    <property type="protein sequence ID" value="KAF9464737.1"/>
    <property type="molecule type" value="Genomic_DNA"/>
</dbReference>
<sequence>MAAMTANGTFHGLDNASPQKPSSPASPTSQFINQQSSRSHINMNSTIRGQSAPFPATPTSNHLGGFLEPPPGVQWIEFIRTWSDNHVARWLLDIKCGNLASMFKANDIRGDVILELDQVTLKEMGVSSIGDRLRIVNAVKALRQRSSSRSVSTPTIEVNRPRLDHAVEARLTPPHDRNVGTDEKSESTHGTRLATRSGRPAPLQLNSNTNRSDLPRIEPDSASRPNPNHSIRPLPLPGQTQTSQGSTPNNVLPAASRTNLPPLPPPPAGKPPLPPVNRSVTRQQNGMVLSGRRTPTQSDPAPSYTAQGLPPAPQNRDLLTPSSASNWAGYHLPADPRPGNAGGGGKTIIPRSGSPLPPNRTPRPAANVLAHVRNGSLGLSSPVGTGPTTKLPQRPATANSHPYANAQLAPTVAQQQGVQNYNLSPIAESFMTQHSSTSGTPSPPSLAYTVGRGAFNPNASSHSSALPLDTLRRKLVKFQLPDEGLSSTIDVATCAGGVEILEKVLKKFGKGPLRGLDQDSGDHIQTEEGGLSIDGWGVYLGKVQEDGTGAYQDGPGALLTEAELLSICHSSPDHPTRKLNLTIRRITKRFDDRSESSSPAPGKLFPPAQMSKSTKRASSISILSGLGVRDPEKALDPPSPTSGISSPAIHNAKRPSKLRNFFGQRPPSELITTHLTEYFPFTEKKVLERTARHSMMMRSNTVSSTRRDSTVSYNPPLHSRFSSSTQGSQTRSSMSPTRTSFSSIPPPPLPDKPTFTTFNDLSIDESASEDIPRMSLSTDDGRSMELHADDEQDVPTSSALAETPQLLPPIPFPSESFSDSFDSITGRRTSRPTSRATSIASRRLSYMTELRSKRDRSDTASLMTVDEITAEVESRRASISADHASDTEEWTRVDSDDGLETDTVEDVPKEMEDELEEEKKVFEPLEDDEETMLNDDEDEAPEAVTSRGANKWIKGALIGAGSFGKVYLGMDASNGLLMAVKQVELPTGSAPNQERKKSMLSALEREIELLKNLQHENIVQYLYSSIDDEYLNIFLEYVPGGSVTALLRNYGAFEETLVKNFVRQILEGLDYLHERDIIHRDIKGANILVDNKGGIKISDFGISKKVDDNLLTGNRVNRPSLQGSVFWMAPEVVKQSGHTRKADIWSVGCLVVEMLTGEHPWAQLTQMQAIFKIGSSAKPTIPSDISAEAQEFLHLTFELDHEARPSASELLLHPWISKKSSKTPSKVHPITSEATT</sequence>
<protein>
    <recommendedName>
        <fullName evidence="2">mitogen-activated protein kinase kinase kinase</fullName>
        <ecNumber evidence="2">2.7.11.25</ecNumber>
    </recommendedName>
</protein>
<evidence type="ECO:0000259" key="12">
    <source>
        <dbReference type="PROSITE" id="PS50011"/>
    </source>
</evidence>
<feature type="region of interest" description="Disordered" evidence="11">
    <location>
        <begin position="143"/>
        <end position="359"/>
    </location>
</feature>
<dbReference type="Pfam" id="PF00536">
    <property type="entry name" value="SAM_1"/>
    <property type="match status" value="1"/>
</dbReference>
<comment type="caution">
    <text evidence="14">The sequence shown here is derived from an EMBL/GenBank/DDBJ whole genome shotgun (WGS) entry which is preliminary data.</text>
</comment>
<keyword evidence="6" id="KW-0418">Kinase</keyword>
<feature type="region of interest" description="Disordered" evidence="11">
    <location>
        <begin position="876"/>
        <end position="919"/>
    </location>
</feature>
<dbReference type="FunFam" id="1.10.510.10:FF:000334">
    <property type="entry name" value="Serine/threonine-protein kinase STE11"/>
    <property type="match status" value="1"/>
</dbReference>
<dbReference type="InterPro" id="IPR011009">
    <property type="entry name" value="Kinase-like_dom_sf"/>
</dbReference>
<keyword evidence="5 10" id="KW-0547">Nucleotide-binding</keyword>
<dbReference type="AlphaFoldDB" id="A0A9P6CG62"/>
<dbReference type="SUPFAM" id="SSF47769">
    <property type="entry name" value="SAM/Pointed domain"/>
    <property type="match status" value="1"/>
</dbReference>
<comment type="similarity">
    <text evidence="1">Belongs to the protein kinase superfamily. STE Ser/Thr protein kinase family. MAP kinase kinase kinase subfamily.</text>
</comment>
<feature type="compositionally biased region" description="Polar residues" evidence="11">
    <location>
        <begin position="144"/>
        <end position="156"/>
    </location>
</feature>
<dbReference type="SUPFAM" id="SSF56112">
    <property type="entry name" value="Protein kinase-like (PK-like)"/>
    <property type="match status" value="1"/>
</dbReference>